<dbReference type="EMBL" id="JBAWTH010000074">
    <property type="protein sequence ID" value="KAL2279571.1"/>
    <property type="molecule type" value="Genomic_DNA"/>
</dbReference>
<evidence type="ECO:0000256" key="1">
    <source>
        <dbReference type="SAM" id="MobiDB-lite"/>
    </source>
</evidence>
<organism evidence="2 3">
    <name type="scientific">Diaporthe vaccinii</name>
    <dbReference type="NCBI Taxonomy" id="105482"/>
    <lineage>
        <taxon>Eukaryota</taxon>
        <taxon>Fungi</taxon>
        <taxon>Dikarya</taxon>
        <taxon>Ascomycota</taxon>
        <taxon>Pezizomycotina</taxon>
        <taxon>Sordariomycetes</taxon>
        <taxon>Sordariomycetidae</taxon>
        <taxon>Diaporthales</taxon>
        <taxon>Diaporthaceae</taxon>
        <taxon>Diaporthe</taxon>
        <taxon>Diaporthe eres species complex</taxon>
    </lineage>
</organism>
<dbReference type="EMBL" id="JBAWTH010000074">
    <property type="protein sequence ID" value="KAL2279570.1"/>
    <property type="molecule type" value="Genomic_DNA"/>
</dbReference>
<feature type="region of interest" description="Disordered" evidence="1">
    <location>
        <begin position="1"/>
        <end position="27"/>
    </location>
</feature>
<feature type="region of interest" description="Disordered" evidence="1">
    <location>
        <begin position="62"/>
        <end position="90"/>
    </location>
</feature>
<evidence type="ECO:0000313" key="3">
    <source>
        <dbReference type="Proteomes" id="UP001600888"/>
    </source>
</evidence>
<comment type="caution">
    <text evidence="2">The sequence shown here is derived from an EMBL/GenBank/DDBJ whole genome shotgun (WGS) entry which is preliminary data.</text>
</comment>
<gene>
    <name evidence="2" type="ORF">FJTKL_13266</name>
</gene>
<feature type="compositionally biased region" description="Low complexity" evidence="1">
    <location>
        <begin position="1"/>
        <end position="18"/>
    </location>
</feature>
<dbReference type="Proteomes" id="UP001600888">
    <property type="component" value="Unassembled WGS sequence"/>
</dbReference>
<name>A0ABR4EAY0_9PEZI</name>
<protein>
    <submittedName>
        <fullName evidence="2">Uncharacterized protein</fullName>
    </submittedName>
</protein>
<evidence type="ECO:0000313" key="2">
    <source>
        <dbReference type="EMBL" id="KAL2279570.1"/>
    </source>
</evidence>
<reference evidence="2 3" key="1">
    <citation type="submission" date="2024-03" db="EMBL/GenBank/DDBJ databases">
        <title>A high-quality draft genome sequence of Diaporthe vaccinii, a causative agent of upright dieback and viscid rot disease in cranberry plants.</title>
        <authorList>
            <person name="Sarrasin M."/>
            <person name="Lang B.F."/>
            <person name="Burger G."/>
        </authorList>
    </citation>
    <scope>NUCLEOTIDE SEQUENCE [LARGE SCALE GENOMIC DNA]</scope>
    <source>
        <strain evidence="2 3">IS7</strain>
    </source>
</reference>
<keyword evidence="3" id="KW-1185">Reference proteome</keyword>
<accession>A0ABR4EAY0</accession>
<sequence>MSLRSTRSVSGSSVGKRSSTNRDIEQQNYLQQQRLDAYMAEPLKNGNRLVDLPYRTIVEEASSLSQGPSLVGQPQELRGVGSWTVSQGGK</sequence>
<proteinExistence type="predicted"/>